<dbReference type="Proteomes" id="UP001433508">
    <property type="component" value="Unassembled WGS sequence"/>
</dbReference>
<organism evidence="1 2">
    <name type="scientific">Lipomyces kononenkoae</name>
    <name type="common">Yeast</name>
    <dbReference type="NCBI Taxonomy" id="34357"/>
    <lineage>
        <taxon>Eukaryota</taxon>
        <taxon>Fungi</taxon>
        <taxon>Dikarya</taxon>
        <taxon>Ascomycota</taxon>
        <taxon>Saccharomycotina</taxon>
        <taxon>Lipomycetes</taxon>
        <taxon>Lipomycetales</taxon>
        <taxon>Lipomycetaceae</taxon>
        <taxon>Lipomyces</taxon>
    </lineage>
</organism>
<proteinExistence type="predicted"/>
<evidence type="ECO:0000313" key="2">
    <source>
        <dbReference type="Proteomes" id="UP001433508"/>
    </source>
</evidence>
<reference evidence="2" key="1">
    <citation type="journal article" date="2024" name="Front. Bioeng. Biotechnol.">
        <title>Genome-scale model development and genomic sequencing of the oleaginous clade Lipomyces.</title>
        <authorList>
            <person name="Czajka J.J."/>
            <person name="Han Y."/>
            <person name="Kim J."/>
            <person name="Mondo S.J."/>
            <person name="Hofstad B.A."/>
            <person name="Robles A."/>
            <person name="Haridas S."/>
            <person name="Riley R."/>
            <person name="LaButti K."/>
            <person name="Pangilinan J."/>
            <person name="Andreopoulos W."/>
            <person name="Lipzen A."/>
            <person name="Yan J."/>
            <person name="Wang M."/>
            <person name="Ng V."/>
            <person name="Grigoriev I.V."/>
            <person name="Spatafora J.W."/>
            <person name="Magnuson J.K."/>
            <person name="Baker S.E."/>
            <person name="Pomraning K.R."/>
        </authorList>
    </citation>
    <scope>NUCLEOTIDE SEQUENCE [LARGE SCALE GENOMIC DNA]</scope>
    <source>
        <strain evidence="2">CBS 7786</strain>
    </source>
</reference>
<sequence>MTIDSMSKAFIGALDAGTTSTRFIIFDDAGRPYAVHQIEFEQQYPHAGWHEQNPYEIIKCANDCIDGAVRKFVASGYDVSDIKAVGITNQRETTLVWDSETGKPLYNAIAWPDTRTSRLVHHFKDKNGAENLVRLCGLPLSTYPSALKLVWLLQNVHTVQDARKRGTLMFGTVDTWLVYNLTGGGKAGTDTKFVTDTTNASRTMFLNINSLKYDDFLLDFFEVSRGVKLPDIVCSADNEAYGNIASGVLAGVPIASCLGDQSAALVGQRAFNVGMGKNTYGTGLFLLYNTGEEPVFSKNGLLTTVGYHFKGEKPIYALEGSIAVGGAAVKFLRDNLGLISESDEVGQLAAKVSDAGGVVFVTAFSGLFAPYWIDDTQGTIYGITNYTTKEHIARATIEATCYQTRAVLEAMAKDSGYEMKTLKVDGGMSNSDVCMQIQADIIGLDVVRPQYRETTALGAAIAAGFAVGVYASFDDLKKVNTDGETTFKPSITEKKREKWYKLWQRAVSRCGGWLQDDDDEDDSVVDEEKRIENGVEKQFA</sequence>
<name>A0ACC3T6V9_LIPKO</name>
<accession>A0ACC3T6V9</accession>
<evidence type="ECO:0000313" key="1">
    <source>
        <dbReference type="EMBL" id="KAK9239657.1"/>
    </source>
</evidence>
<protein>
    <submittedName>
        <fullName evidence="1">Uncharacterized protein</fullName>
    </submittedName>
</protein>
<keyword evidence="2" id="KW-1185">Reference proteome</keyword>
<dbReference type="EMBL" id="MU971344">
    <property type="protein sequence ID" value="KAK9239657.1"/>
    <property type="molecule type" value="Genomic_DNA"/>
</dbReference>
<comment type="caution">
    <text evidence="1">The sequence shown here is derived from an EMBL/GenBank/DDBJ whole genome shotgun (WGS) entry which is preliminary data.</text>
</comment>
<gene>
    <name evidence="1" type="ORF">V1525DRAFT_397238</name>
</gene>